<dbReference type="InterPro" id="IPR011042">
    <property type="entry name" value="6-blade_b-propeller_TolB-like"/>
</dbReference>
<evidence type="ECO:0000313" key="2">
    <source>
        <dbReference type="EMBL" id="GAA4781021.1"/>
    </source>
</evidence>
<dbReference type="Proteomes" id="UP001501411">
    <property type="component" value="Unassembled WGS sequence"/>
</dbReference>
<dbReference type="SUPFAM" id="SSF69304">
    <property type="entry name" value="Tricorn protease N-terminal domain"/>
    <property type="match status" value="1"/>
</dbReference>
<protein>
    <submittedName>
        <fullName evidence="2">DUF3748 domain-containing protein</fullName>
    </submittedName>
</protein>
<reference evidence="3" key="1">
    <citation type="journal article" date="2019" name="Int. J. Syst. Evol. Microbiol.">
        <title>The Global Catalogue of Microorganisms (GCM) 10K type strain sequencing project: providing services to taxonomists for standard genome sequencing and annotation.</title>
        <authorList>
            <consortium name="The Broad Institute Genomics Platform"/>
            <consortium name="The Broad Institute Genome Sequencing Center for Infectious Disease"/>
            <person name="Wu L."/>
            <person name="Ma J."/>
        </authorList>
    </citation>
    <scope>NUCLEOTIDE SEQUENCE [LARGE SCALE GENOMIC DNA]</scope>
    <source>
        <strain evidence="3">JCM 18200</strain>
    </source>
</reference>
<dbReference type="Pfam" id="PF07676">
    <property type="entry name" value="PD40"/>
    <property type="match status" value="1"/>
</dbReference>
<keyword evidence="3" id="KW-1185">Reference proteome</keyword>
<name>A0ABP9AGL6_9SPHI</name>
<dbReference type="InterPro" id="IPR022223">
    <property type="entry name" value="DUF3748"/>
</dbReference>
<evidence type="ECO:0000256" key="1">
    <source>
        <dbReference type="ARBA" id="ARBA00009820"/>
    </source>
</evidence>
<dbReference type="Gene3D" id="2.120.10.30">
    <property type="entry name" value="TolB, C-terminal domain"/>
    <property type="match status" value="1"/>
</dbReference>
<comment type="caution">
    <text evidence="2">The sequence shown here is derived from an EMBL/GenBank/DDBJ whole genome shotgun (WGS) entry which is preliminary data.</text>
</comment>
<accession>A0ABP9AGL6</accession>
<evidence type="ECO:0000313" key="3">
    <source>
        <dbReference type="Proteomes" id="UP001501411"/>
    </source>
</evidence>
<dbReference type="PANTHER" id="PTHR36842">
    <property type="entry name" value="PROTEIN TOLB HOMOLOG"/>
    <property type="match status" value="1"/>
</dbReference>
<dbReference type="Pfam" id="PF12566">
    <property type="entry name" value="DUF3748"/>
    <property type="match status" value="1"/>
</dbReference>
<comment type="similarity">
    <text evidence="1">Belongs to the TolB family.</text>
</comment>
<dbReference type="EMBL" id="BAABIQ010000003">
    <property type="protein sequence ID" value="GAA4781021.1"/>
    <property type="molecule type" value="Genomic_DNA"/>
</dbReference>
<organism evidence="2 3">
    <name type="scientific">Olivibacter ginsenosidimutans</name>
    <dbReference type="NCBI Taxonomy" id="1176537"/>
    <lineage>
        <taxon>Bacteria</taxon>
        <taxon>Pseudomonadati</taxon>
        <taxon>Bacteroidota</taxon>
        <taxon>Sphingobacteriia</taxon>
        <taxon>Sphingobacteriales</taxon>
        <taxon>Sphingobacteriaceae</taxon>
        <taxon>Olivibacter</taxon>
    </lineage>
</organism>
<sequence length="445" mass="49540">MLGMACQDNFMMKFTEKQLTFSAEGHTIHNTQVFSKDGQWIVYDTRNDDTQIGSTSSIELVHTKTGERRVLYRTNHQSTYGPGVGAATFSPVADTVIFIHGIRNADISQPYSATRRTGVAIAIDHPLKPIFMDARDIMPPFTKGALRGGTHAHSWSGDGQWISFTYNDYIMEQLAKKDSSVRDLRTVGVMVPGTVQVEADTADENNSGQRFSAIVAKVVDHPEPGTDEIDKAYDEGWIGGRGYLRKDGSWQHRAIAFQGDTRNTKNKLVTEVFVLDLPDDIYEPASVDEPLEGTIDQRPGVPKGIIQRRLTHTEKGIIGPRHWLRSTTDGKLIAFLTEDKQGFVQLYSVSPQNGEIKVLTHNHFSVTGPFNFSPDGQYIAYPGDGSIWVTKVASGETVRITEKFAENDKPIGAPVWSPNGKMIAYNRYVEQREGLFLQVFLLTLV</sequence>
<dbReference type="InterPro" id="IPR011659">
    <property type="entry name" value="WD40"/>
</dbReference>
<gene>
    <name evidence="2" type="ORF">GCM10023231_05400</name>
</gene>
<proteinExistence type="inferred from homology"/>
<dbReference type="PANTHER" id="PTHR36842:SF1">
    <property type="entry name" value="PROTEIN TOLB"/>
    <property type="match status" value="1"/>
</dbReference>